<gene>
    <name evidence="1" type="ORF">MENTE1834_LOCUS9820</name>
</gene>
<protein>
    <submittedName>
        <fullName evidence="1">Uncharacterized protein</fullName>
    </submittedName>
</protein>
<name>A0ACB0YAK1_MELEN</name>
<sequence length="108" mass="12272">MSFLKYIISLFSFNIKLSSSEFIFFSFSLSPNPSKIFSSSLSSSSIIFFLFLSESFIIPSFFSFSSSDLISEDFSELILSFISSGLIFNSLPLPVDLSEFLFSFFFLF</sequence>
<dbReference type="Proteomes" id="UP001497535">
    <property type="component" value="Unassembled WGS sequence"/>
</dbReference>
<accession>A0ACB0YAK1</accession>
<proteinExistence type="predicted"/>
<evidence type="ECO:0000313" key="1">
    <source>
        <dbReference type="EMBL" id="CAK5039073.1"/>
    </source>
</evidence>
<dbReference type="EMBL" id="CAVMJV010000009">
    <property type="protein sequence ID" value="CAK5039073.1"/>
    <property type="molecule type" value="Genomic_DNA"/>
</dbReference>
<keyword evidence="2" id="KW-1185">Reference proteome</keyword>
<reference evidence="1" key="1">
    <citation type="submission" date="2023-11" db="EMBL/GenBank/DDBJ databases">
        <authorList>
            <person name="Poullet M."/>
        </authorList>
    </citation>
    <scope>NUCLEOTIDE SEQUENCE</scope>
    <source>
        <strain evidence="1">E1834</strain>
    </source>
</reference>
<comment type="caution">
    <text evidence="1">The sequence shown here is derived from an EMBL/GenBank/DDBJ whole genome shotgun (WGS) entry which is preliminary data.</text>
</comment>
<evidence type="ECO:0000313" key="2">
    <source>
        <dbReference type="Proteomes" id="UP001497535"/>
    </source>
</evidence>
<organism evidence="1 2">
    <name type="scientific">Meloidogyne enterolobii</name>
    <name type="common">Root-knot nematode worm</name>
    <name type="synonym">Meloidogyne mayaguensis</name>
    <dbReference type="NCBI Taxonomy" id="390850"/>
    <lineage>
        <taxon>Eukaryota</taxon>
        <taxon>Metazoa</taxon>
        <taxon>Ecdysozoa</taxon>
        <taxon>Nematoda</taxon>
        <taxon>Chromadorea</taxon>
        <taxon>Rhabditida</taxon>
        <taxon>Tylenchina</taxon>
        <taxon>Tylenchomorpha</taxon>
        <taxon>Tylenchoidea</taxon>
        <taxon>Meloidogynidae</taxon>
        <taxon>Meloidogyninae</taxon>
        <taxon>Meloidogyne</taxon>
    </lineage>
</organism>